<reference evidence="10 11" key="1">
    <citation type="submission" date="2015-07" db="EMBL/GenBank/DDBJ databases">
        <title>Genome sequence of Ornatilinea apprima DSM 23815.</title>
        <authorList>
            <person name="Hemp J."/>
            <person name="Ward L.M."/>
            <person name="Pace L.A."/>
            <person name="Fischer W.W."/>
        </authorList>
    </citation>
    <scope>NUCLEOTIDE SEQUENCE [LARGE SCALE GENOMIC DNA]</scope>
    <source>
        <strain evidence="10 11">P3M-1</strain>
    </source>
</reference>
<comment type="cofactor">
    <cofactor evidence="1">
        <name>[4Fe-4S] cluster</name>
        <dbReference type="ChEBI" id="CHEBI:49883"/>
    </cofactor>
</comment>
<organism evidence="10 11">
    <name type="scientific">Ornatilinea apprima</name>
    <dbReference type="NCBI Taxonomy" id="1134406"/>
    <lineage>
        <taxon>Bacteria</taxon>
        <taxon>Bacillati</taxon>
        <taxon>Chloroflexota</taxon>
        <taxon>Anaerolineae</taxon>
        <taxon>Anaerolineales</taxon>
        <taxon>Anaerolineaceae</taxon>
        <taxon>Ornatilinea</taxon>
    </lineage>
</organism>
<dbReference type="InterPro" id="IPR013984">
    <property type="entry name" value="Ald_Fedxn_OxRdtase_dom2"/>
</dbReference>
<keyword evidence="11" id="KW-1185">Reference proteome</keyword>
<dbReference type="InterPro" id="IPR001203">
    <property type="entry name" value="OxRdtase_Ald_Fedxn_C"/>
</dbReference>
<dbReference type="Pfam" id="PF01314">
    <property type="entry name" value="AFOR_C"/>
    <property type="match status" value="1"/>
</dbReference>
<dbReference type="Gene3D" id="3.60.9.10">
    <property type="entry name" value="Aldehyde ferredoxin oxidoreductase, N-terminal domain"/>
    <property type="match status" value="1"/>
</dbReference>
<feature type="domain" description="Aldehyde ferredoxin oxidoreductase N-terminal" evidence="9">
    <location>
        <begin position="22"/>
        <end position="240"/>
    </location>
</feature>
<protein>
    <submittedName>
        <fullName evidence="10">Aldehyde:ferredoxin oxidoreductase</fullName>
    </submittedName>
</protein>
<dbReference type="STRING" id="1134406.ADN00_00840"/>
<dbReference type="SUPFAM" id="SSF48310">
    <property type="entry name" value="Aldehyde ferredoxin oxidoreductase, C-terminal domains"/>
    <property type="match status" value="1"/>
</dbReference>
<evidence type="ECO:0000259" key="9">
    <source>
        <dbReference type="SMART" id="SM00790"/>
    </source>
</evidence>
<dbReference type="Proteomes" id="UP000050417">
    <property type="component" value="Unassembled WGS sequence"/>
</dbReference>
<dbReference type="GO" id="GO:0046872">
    <property type="term" value="F:metal ion binding"/>
    <property type="evidence" value="ECO:0007669"/>
    <property type="project" value="UniProtKB-KW"/>
</dbReference>
<dbReference type="Gene3D" id="1.10.599.10">
    <property type="entry name" value="Aldehyde Ferredoxin Oxidoreductase Protein, subunit A, domain 3"/>
    <property type="match status" value="1"/>
</dbReference>
<dbReference type="AlphaFoldDB" id="A0A0N8GPK4"/>
<dbReference type="InterPro" id="IPR013985">
    <property type="entry name" value="Ald_Fedxn_OxRdtase_dom3"/>
</dbReference>
<dbReference type="EMBL" id="LGCL01000002">
    <property type="protein sequence ID" value="KPL81146.1"/>
    <property type="molecule type" value="Genomic_DNA"/>
</dbReference>
<dbReference type="PANTHER" id="PTHR30038:SF0">
    <property type="entry name" value="TUNGSTEN-CONTAINING ALDEHYDE FERREDOXIN OXIDOREDUCTASE"/>
    <property type="match status" value="1"/>
</dbReference>
<sequence length="713" mass="80189">MSEQREIIQQYSYETRAVHQGYANRTLYINLSSSEIKERPVTQQMKDIFTGGRGFCLWLLWNAVSEKTQWNDPENELILASGPIGGIIQYPGSGKTTVVTLSPLTHNVYDSNGGGYFGPYLKFSGWDAMEIQGKANEDVILFIDGDTGTVQIESAGDLPSDTHLLSEMLTGQYAGSEENMRNISVVSAGQGAENSLLGGLNLSFYDNKRGEIRYKQAARGGVGHVFRDKKIKAIVVKYSHLSASSNGPAKPELIRDAGRRINQEILGLDNKQNNMRTLGTTNLVEIINHTDLLPTENFRYGSDPRAKMISAEYWRDVFDHTSQDSCWYGCSMACAHKVNDFVLKSGPYKGQKVLVDGPEYETIGGMGSNIGVFDPEALLEFNFYCDTYGLDTISMGSSIAFAMECYEVGILDQQVTGGLDLTWGNSDAVLEILHQIARGSGFGLVIGRGIREMKKIFAEQLHADPQFLQDIGMEIKGLEISEYMPKESLAQQGGFALANKGPQHDEAWLIFMDMVKNQIPTFEDKAEALHFFPVFRTWFSLHGLCKLPWNDIIPEDNYLEKEPAKVPSHIRNYLALYEGVTGTPITQKELLEQSERVYNFQRIFNLRMGTGTRAHDYPPYRAVGPVTEKEYLSRVERYDRDLREKVGVDPDKMTLEEKILTLRRYRMDQYEQLVDAVYKRRGWDHDGVPTLETVRRLGIDFPDVVALIKAHGG</sequence>
<comment type="caution">
    <text evidence="10">The sequence shown here is derived from an EMBL/GenBank/DDBJ whole genome shotgun (WGS) entry which is preliminary data.</text>
</comment>
<evidence type="ECO:0000256" key="2">
    <source>
        <dbReference type="ARBA" id="ARBA00011032"/>
    </source>
</evidence>
<dbReference type="SUPFAM" id="SSF56228">
    <property type="entry name" value="Aldehyde ferredoxin oxidoreductase, N-terminal domain"/>
    <property type="match status" value="1"/>
</dbReference>
<dbReference type="GO" id="GO:0009055">
    <property type="term" value="F:electron transfer activity"/>
    <property type="evidence" value="ECO:0007669"/>
    <property type="project" value="InterPro"/>
</dbReference>
<name>A0A0N8GPK4_9CHLR</name>
<keyword evidence="6" id="KW-0408">Iron</keyword>
<accession>A0A0N8GPK4</accession>
<dbReference type="Pfam" id="PF02730">
    <property type="entry name" value="AFOR_N"/>
    <property type="match status" value="1"/>
</dbReference>
<dbReference type="InterPro" id="IPR036503">
    <property type="entry name" value="Ald_Fedxn_OxRdtase_N_sf"/>
</dbReference>
<evidence type="ECO:0000256" key="8">
    <source>
        <dbReference type="ARBA" id="ARBA00049934"/>
    </source>
</evidence>
<dbReference type="InterPro" id="IPR036021">
    <property type="entry name" value="Tungsten_al_ferr_oxy-like_C"/>
</dbReference>
<evidence type="ECO:0000256" key="3">
    <source>
        <dbReference type="ARBA" id="ARBA00022485"/>
    </source>
</evidence>
<evidence type="ECO:0000313" key="10">
    <source>
        <dbReference type="EMBL" id="KPL81146.1"/>
    </source>
</evidence>
<dbReference type="InterPro" id="IPR013983">
    <property type="entry name" value="Ald_Fedxn_OxRdtase_N"/>
</dbReference>
<keyword evidence="3" id="KW-0004">4Fe-4S</keyword>
<comment type="similarity">
    <text evidence="2">Belongs to the AOR/FOR family.</text>
</comment>
<evidence type="ECO:0000256" key="7">
    <source>
        <dbReference type="ARBA" id="ARBA00023014"/>
    </source>
</evidence>
<comment type="cofactor">
    <cofactor evidence="8">
        <name>tungstopterin</name>
        <dbReference type="ChEBI" id="CHEBI:30402"/>
    </cofactor>
</comment>
<dbReference type="OrthoDB" id="9763894at2"/>
<evidence type="ECO:0000256" key="1">
    <source>
        <dbReference type="ARBA" id="ARBA00001966"/>
    </source>
</evidence>
<keyword evidence="7" id="KW-0411">Iron-sulfur</keyword>
<dbReference type="GO" id="GO:0016625">
    <property type="term" value="F:oxidoreductase activity, acting on the aldehyde or oxo group of donors, iron-sulfur protein as acceptor"/>
    <property type="evidence" value="ECO:0007669"/>
    <property type="project" value="InterPro"/>
</dbReference>
<keyword evidence="5" id="KW-0560">Oxidoreductase</keyword>
<proteinExistence type="inferred from homology"/>
<dbReference type="Gene3D" id="1.10.569.10">
    <property type="entry name" value="Aldehyde Ferredoxin Oxidoreductase Protein, subunit A, domain 2"/>
    <property type="match status" value="1"/>
</dbReference>
<keyword evidence="4" id="KW-0479">Metal-binding</keyword>
<dbReference type="InterPro" id="IPR051919">
    <property type="entry name" value="W-dependent_AOR"/>
</dbReference>
<evidence type="ECO:0000256" key="4">
    <source>
        <dbReference type="ARBA" id="ARBA00022723"/>
    </source>
</evidence>
<dbReference type="PANTHER" id="PTHR30038">
    <property type="entry name" value="ALDEHYDE FERREDOXIN OXIDOREDUCTASE"/>
    <property type="match status" value="1"/>
</dbReference>
<gene>
    <name evidence="10" type="ORF">ADN00_00840</name>
</gene>
<evidence type="ECO:0000256" key="6">
    <source>
        <dbReference type="ARBA" id="ARBA00023004"/>
    </source>
</evidence>
<dbReference type="SMART" id="SM00790">
    <property type="entry name" value="AFOR_N"/>
    <property type="match status" value="1"/>
</dbReference>
<evidence type="ECO:0000313" key="11">
    <source>
        <dbReference type="Proteomes" id="UP000050417"/>
    </source>
</evidence>
<evidence type="ECO:0000256" key="5">
    <source>
        <dbReference type="ARBA" id="ARBA00023002"/>
    </source>
</evidence>
<dbReference type="PATRIC" id="fig|1134406.4.peg.3566"/>
<dbReference type="GO" id="GO:0051539">
    <property type="term" value="F:4 iron, 4 sulfur cluster binding"/>
    <property type="evidence" value="ECO:0007669"/>
    <property type="project" value="UniProtKB-KW"/>
</dbReference>